<dbReference type="PIRSF" id="PIRSF006060">
    <property type="entry name" value="AA_transporter"/>
    <property type="match status" value="1"/>
</dbReference>
<feature type="transmembrane region" description="Helical" evidence="6">
    <location>
        <begin position="35"/>
        <end position="57"/>
    </location>
</feature>
<comment type="caution">
    <text evidence="7">The sequence shown here is derived from an EMBL/GenBank/DDBJ whole genome shotgun (WGS) entry which is preliminary data.</text>
</comment>
<dbReference type="Proteomes" id="UP000649955">
    <property type="component" value="Unassembled WGS sequence"/>
</dbReference>
<keyword evidence="5 6" id="KW-0472">Membrane</keyword>
<feature type="transmembrane region" description="Helical" evidence="6">
    <location>
        <begin position="370"/>
        <end position="388"/>
    </location>
</feature>
<dbReference type="Pfam" id="PF13520">
    <property type="entry name" value="AA_permease_2"/>
    <property type="match status" value="1"/>
</dbReference>
<evidence type="ECO:0000313" key="8">
    <source>
        <dbReference type="Proteomes" id="UP000649955"/>
    </source>
</evidence>
<dbReference type="Gene3D" id="1.20.1740.10">
    <property type="entry name" value="Amino acid/polyamine transporter I"/>
    <property type="match status" value="1"/>
</dbReference>
<feature type="transmembrane region" description="Helical" evidence="6">
    <location>
        <begin position="435"/>
        <end position="454"/>
    </location>
</feature>
<evidence type="ECO:0000256" key="3">
    <source>
        <dbReference type="ARBA" id="ARBA00022692"/>
    </source>
</evidence>
<evidence type="ECO:0000313" key="7">
    <source>
        <dbReference type="EMBL" id="GHG36673.1"/>
    </source>
</evidence>
<feature type="transmembrane region" description="Helical" evidence="6">
    <location>
        <begin position="157"/>
        <end position="181"/>
    </location>
</feature>
<dbReference type="PANTHER" id="PTHR45649:SF26">
    <property type="entry name" value="OS04G0435100 PROTEIN"/>
    <property type="match status" value="1"/>
</dbReference>
<dbReference type="EMBL" id="BNAW01000041">
    <property type="protein sequence ID" value="GHG36673.1"/>
    <property type="molecule type" value="Genomic_DNA"/>
</dbReference>
<reference evidence="8" key="1">
    <citation type="journal article" date="2019" name="Int. J. Syst. Evol. Microbiol.">
        <title>The Global Catalogue of Microorganisms (GCM) 10K type strain sequencing project: providing services to taxonomists for standard genome sequencing and annotation.</title>
        <authorList>
            <consortium name="The Broad Institute Genomics Platform"/>
            <consortium name="The Broad Institute Genome Sequencing Center for Infectious Disease"/>
            <person name="Wu L."/>
            <person name="Ma J."/>
        </authorList>
    </citation>
    <scope>NUCLEOTIDE SEQUENCE [LARGE SCALE GENOMIC DNA]</scope>
    <source>
        <strain evidence="8">CGMCC 4.7680</strain>
    </source>
</reference>
<gene>
    <name evidence="7" type="ORF">GCM10017567_66810</name>
</gene>
<feature type="transmembrane region" description="Helical" evidence="6">
    <location>
        <begin position="319"/>
        <end position="338"/>
    </location>
</feature>
<organism evidence="7 8">
    <name type="scientific">Amycolatopsis bullii</name>
    <dbReference type="NCBI Taxonomy" id="941987"/>
    <lineage>
        <taxon>Bacteria</taxon>
        <taxon>Bacillati</taxon>
        <taxon>Actinomycetota</taxon>
        <taxon>Actinomycetes</taxon>
        <taxon>Pseudonocardiales</taxon>
        <taxon>Pseudonocardiaceae</taxon>
        <taxon>Amycolatopsis</taxon>
    </lineage>
</organism>
<feature type="transmembrane region" description="Helical" evidence="6">
    <location>
        <begin position="227"/>
        <end position="246"/>
    </location>
</feature>
<evidence type="ECO:0000256" key="1">
    <source>
        <dbReference type="ARBA" id="ARBA00004141"/>
    </source>
</evidence>
<feature type="transmembrane region" description="Helical" evidence="6">
    <location>
        <begin position="466"/>
        <end position="484"/>
    </location>
</feature>
<feature type="transmembrane region" description="Helical" evidence="6">
    <location>
        <begin position="267"/>
        <end position="289"/>
    </location>
</feature>
<keyword evidence="4 6" id="KW-1133">Transmembrane helix</keyword>
<dbReference type="PANTHER" id="PTHR45649">
    <property type="entry name" value="AMINO-ACID PERMEASE BAT1"/>
    <property type="match status" value="1"/>
</dbReference>
<protein>
    <submittedName>
        <fullName evidence="7">Amino acid transporter</fullName>
    </submittedName>
</protein>
<name>A0ABQ3KMD9_9PSEU</name>
<dbReference type="PROSITE" id="PS00218">
    <property type="entry name" value="AMINO_ACID_PERMEASE_1"/>
    <property type="match status" value="1"/>
</dbReference>
<proteinExistence type="predicted"/>
<evidence type="ECO:0000256" key="2">
    <source>
        <dbReference type="ARBA" id="ARBA00022448"/>
    </source>
</evidence>
<keyword evidence="8" id="KW-1185">Reference proteome</keyword>
<feature type="transmembrane region" description="Helical" evidence="6">
    <location>
        <begin position="394"/>
        <end position="414"/>
    </location>
</feature>
<evidence type="ECO:0000256" key="4">
    <source>
        <dbReference type="ARBA" id="ARBA00022989"/>
    </source>
</evidence>
<sequence length="513" mass="55044">MDVSDQQTTPDHADDDSARLHQLGYAQELKRTMSAFSNFAVSFTIISILSGCLTLYGTGMKTGGPAAMIWGWVLVGFFVILVGLGMAEVCSSYPTAGGLYYWAAKLAPRNGAAWSWFTGWFNLIGQIAVTAGIDFGAALFLNAFLDLQWGFTATPGHTILLLAIILVVHGLLNTFGVRLVAILNNVSVWWHLVGVLVIVSVLAFVPAKHQEAGFVFGQFVNQTGWTSPVYVFALGLLLAQYTLTGYDASAHMTEETKNAAKAGPRGIVTSILVSLVAGWILLIGLTFAIQDYDGAVGSATGVPPAQIFIDATGVTTGKFLLLICIGAQLFCGMSSVTANSRMIYAFARDGAIPGSAFWHRINKRTQTPTNAVWLAAIGALILALPYLWSATAYYAVTSIAVVGLYVAYVIPVFLRVRRGDSFEAGPWNFGKWGKPIGIVASVWVACIFVLFMLPPASPITVDSFNYTPVAFLVVLGGAALWWVVSARKWFKGPKVQGSEAELAAVEQELKELG</sequence>
<evidence type="ECO:0000256" key="6">
    <source>
        <dbReference type="SAM" id="Phobius"/>
    </source>
</evidence>
<comment type="subcellular location">
    <subcellularLocation>
        <location evidence="1">Membrane</location>
        <topology evidence="1">Multi-pass membrane protein</topology>
    </subcellularLocation>
</comment>
<keyword evidence="2" id="KW-0813">Transport</keyword>
<evidence type="ECO:0000256" key="5">
    <source>
        <dbReference type="ARBA" id="ARBA00023136"/>
    </source>
</evidence>
<keyword evidence="3 6" id="KW-0812">Transmembrane</keyword>
<feature type="transmembrane region" description="Helical" evidence="6">
    <location>
        <begin position="69"/>
        <end position="102"/>
    </location>
</feature>
<dbReference type="InterPro" id="IPR002293">
    <property type="entry name" value="AA/rel_permease1"/>
</dbReference>
<dbReference type="InterPro" id="IPR004840">
    <property type="entry name" value="Amino_acid_permease_CS"/>
</dbReference>
<dbReference type="RefSeq" id="WP_191315312.1">
    <property type="nucleotide sequence ID" value="NZ_BNAW01000041.1"/>
</dbReference>
<feature type="transmembrane region" description="Helical" evidence="6">
    <location>
        <begin position="188"/>
        <end position="207"/>
    </location>
</feature>
<accession>A0ABQ3KMD9</accession>